<dbReference type="GO" id="GO:0006351">
    <property type="term" value="P:DNA-templated transcription"/>
    <property type="evidence" value="ECO:0007669"/>
    <property type="project" value="TreeGrafter"/>
</dbReference>
<dbReference type="InterPro" id="IPR036390">
    <property type="entry name" value="WH_DNA-bd_sf"/>
</dbReference>
<dbReference type="AlphaFoldDB" id="A0A1H0MZF3"/>
<dbReference type="InterPro" id="IPR000847">
    <property type="entry name" value="LysR_HTH_N"/>
</dbReference>
<dbReference type="EMBL" id="FNIT01000016">
    <property type="protein sequence ID" value="SDO85777.1"/>
    <property type="molecule type" value="Genomic_DNA"/>
</dbReference>
<keyword evidence="7" id="KW-1185">Reference proteome</keyword>
<evidence type="ECO:0000256" key="3">
    <source>
        <dbReference type="ARBA" id="ARBA00023125"/>
    </source>
</evidence>
<keyword evidence="2" id="KW-0805">Transcription regulation</keyword>
<dbReference type="Pfam" id="PF00126">
    <property type="entry name" value="HTH_1"/>
    <property type="match status" value="1"/>
</dbReference>
<keyword evidence="4" id="KW-0804">Transcription</keyword>
<dbReference type="GO" id="GO:0003700">
    <property type="term" value="F:DNA-binding transcription factor activity"/>
    <property type="evidence" value="ECO:0007669"/>
    <property type="project" value="InterPro"/>
</dbReference>
<keyword evidence="3 6" id="KW-0238">DNA-binding</keyword>
<organism evidence="6 7">
    <name type="scientific">Aureimonas jatrophae</name>
    <dbReference type="NCBI Taxonomy" id="1166073"/>
    <lineage>
        <taxon>Bacteria</taxon>
        <taxon>Pseudomonadati</taxon>
        <taxon>Pseudomonadota</taxon>
        <taxon>Alphaproteobacteria</taxon>
        <taxon>Hyphomicrobiales</taxon>
        <taxon>Aurantimonadaceae</taxon>
        <taxon>Aureimonas</taxon>
    </lineage>
</organism>
<sequence>MADRLTGIEVFVTALRLGGLSAAARSMGMSPAMAARHLADLEARLGTTLVNRTTRRLSLTEAGADYLDRAERLLADLREADAEASARSVSIEGLLRVAAPATFGVMHLAGLVPEFRKRHPRVTVEFGFSDRYVDLLEERWDVAVRIGRLADSSLLARRLAPMHLAVSASPKYLADRGTPRVVAELINHDCLGYTFASGVGTSTWNFGPDGAIRVPVRGSLHANNGEGLVRAAAAGLGLVYGPRFIAAEALRNGALVEVTLDVPLMDLGAVAVITHPNRRPAAKTRAWIDYLVGVVPAMATDW</sequence>
<dbReference type="GO" id="GO:0043565">
    <property type="term" value="F:sequence-specific DNA binding"/>
    <property type="evidence" value="ECO:0007669"/>
    <property type="project" value="TreeGrafter"/>
</dbReference>
<name>A0A1H0MZF3_9HYPH</name>
<evidence type="ECO:0000256" key="2">
    <source>
        <dbReference type="ARBA" id="ARBA00023015"/>
    </source>
</evidence>
<dbReference type="PANTHER" id="PTHR30537">
    <property type="entry name" value="HTH-TYPE TRANSCRIPTIONAL REGULATOR"/>
    <property type="match status" value="1"/>
</dbReference>
<dbReference type="InterPro" id="IPR005119">
    <property type="entry name" value="LysR_subst-bd"/>
</dbReference>
<dbReference type="Proteomes" id="UP000198793">
    <property type="component" value="Unassembled WGS sequence"/>
</dbReference>
<dbReference type="PANTHER" id="PTHR30537:SF5">
    <property type="entry name" value="HTH-TYPE TRANSCRIPTIONAL ACTIVATOR TTDR-RELATED"/>
    <property type="match status" value="1"/>
</dbReference>
<dbReference type="Gene3D" id="3.40.190.290">
    <property type="match status" value="1"/>
</dbReference>
<dbReference type="SUPFAM" id="SSF46785">
    <property type="entry name" value="Winged helix' DNA-binding domain"/>
    <property type="match status" value="1"/>
</dbReference>
<dbReference type="FunFam" id="1.10.10.10:FF:000001">
    <property type="entry name" value="LysR family transcriptional regulator"/>
    <property type="match status" value="1"/>
</dbReference>
<evidence type="ECO:0000256" key="4">
    <source>
        <dbReference type="ARBA" id="ARBA00023163"/>
    </source>
</evidence>
<feature type="domain" description="HTH lysR-type" evidence="5">
    <location>
        <begin position="3"/>
        <end position="60"/>
    </location>
</feature>
<dbReference type="InterPro" id="IPR058163">
    <property type="entry name" value="LysR-type_TF_proteobact-type"/>
</dbReference>
<dbReference type="RefSeq" id="WP_090677024.1">
    <property type="nucleotide sequence ID" value="NZ_FNIT01000016.1"/>
</dbReference>
<evidence type="ECO:0000256" key="1">
    <source>
        <dbReference type="ARBA" id="ARBA00009437"/>
    </source>
</evidence>
<gene>
    <name evidence="6" type="ORF">SAMN05192530_11625</name>
</gene>
<dbReference type="Pfam" id="PF03466">
    <property type="entry name" value="LysR_substrate"/>
    <property type="match status" value="1"/>
</dbReference>
<reference evidence="6 7" key="1">
    <citation type="submission" date="2016-10" db="EMBL/GenBank/DDBJ databases">
        <authorList>
            <person name="de Groot N.N."/>
        </authorList>
    </citation>
    <scope>NUCLEOTIDE SEQUENCE [LARGE SCALE GENOMIC DNA]</scope>
    <source>
        <strain evidence="7">L7-484,KACC 16230,DSM 25025</strain>
    </source>
</reference>
<evidence type="ECO:0000259" key="5">
    <source>
        <dbReference type="PROSITE" id="PS50931"/>
    </source>
</evidence>
<evidence type="ECO:0000313" key="7">
    <source>
        <dbReference type="Proteomes" id="UP000198793"/>
    </source>
</evidence>
<dbReference type="SUPFAM" id="SSF53850">
    <property type="entry name" value="Periplasmic binding protein-like II"/>
    <property type="match status" value="1"/>
</dbReference>
<protein>
    <submittedName>
        <fullName evidence="6">DNA-binding transcriptional regulator, LysR family</fullName>
    </submittedName>
</protein>
<dbReference type="PROSITE" id="PS50931">
    <property type="entry name" value="HTH_LYSR"/>
    <property type="match status" value="1"/>
</dbReference>
<comment type="similarity">
    <text evidence="1">Belongs to the LysR transcriptional regulatory family.</text>
</comment>
<evidence type="ECO:0000313" key="6">
    <source>
        <dbReference type="EMBL" id="SDO85777.1"/>
    </source>
</evidence>
<dbReference type="CDD" id="cd08422">
    <property type="entry name" value="PBP2_CrgA_like"/>
    <property type="match status" value="1"/>
</dbReference>
<accession>A0A1H0MZF3</accession>
<dbReference type="OrthoDB" id="9786526at2"/>
<proteinExistence type="inferred from homology"/>
<dbReference type="STRING" id="1166073.SAMN05192530_11625"/>
<dbReference type="InterPro" id="IPR036388">
    <property type="entry name" value="WH-like_DNA-bd_sf"/>
</dbReference>
<dbReference type="Gene3D" id="1.10.10.10">
    <property type="entry name" value="Winged helix-like DNA-binding domain superfamily/Winged helix DNA-binding domain"/>
    <property type="match status" value="1"/>
</dbReference>